<dbReference type="RefSeq" id="WP_106153713.1">
    <property type="nucleotide sequence ID" value="NZ_PVTS01000012.1"/>
</dbReference>
<protein>
    <submittedName>
        <fullName evidence="1">Uncharacterized protein</fullName>
    </submittedName>
</protein>
<organism evidence="1 2">
    <name type="scientific">Marinilabilia salmonicolor</name>
    <dbReference type="NCBI Taxonomy" id="989"/>
    <lineage>
        <taxon>Bacteria</taxon>
        <taxon>Pseudomonadati</taxon>
        <taxon>Bacteroidota</taxon>
        <taxon>Bacteroidia</taxon>
        <taxon>Marinilabiliales</taxon>
        <taxon>Marinilabiliaceae</taxon>
        <taxon>Marinilabilia</taxon>
    </lineage>
</organism>
<dbReference type="Proteomes" id="UP000252733">
    <property type="component" value="Unassembled WGS sequence"/>
</dbReference>
<dbReference type="STRING" id="1168289.GCA_000259075_00917"/>
<dbReference type="EMBL" id="QPIZ01000007">
    <property type="protein sequence ID" value="RCW36730.1"/>
    <property type="molecule type" value="Genomic_DNA"/>
</dbReference>
<gene>
    <name evidence="1" type="ORF">DFO77_10720</name>
</gene>
<proteinExistence type="predicted"/>
<dbReference type="AlphaFoldDB" id="A0A2T0XEJ1"/>
<comment type="caution">
    <text evidence="1">The sequence shown here is derived from an EMBL/GenBank/DDBJ whole genome shotgun (WGS) entry which is preliminary data.</text>
</comment>
<dbReference type="OrthoDB" id="1122563at2"/>
<reference evidence="1 2" key="1">
    <citation type="submission" date="2018-07" db="EMBL/GenBank/DDBJ databases">
        <title>Freshwater and sediment microbial communities from various areas in North America, analyzing microbe dynamics in response to fracking.</title>
        <authorList>
            <person name="Lamendella R."/>
        </authorList>
    </citation>
    <scope>NUCLEOTIDE SEQUENCE [LARGE SCALE GENOMIC DNA]</scope>
    <source>
        <strain evidence="1 2">160A</strain>
    </source>
</reference>
<keyword evidence="2" id="KW-1185">Reference proteome</keyword>
<accession>A0A2T0XEJ1</accession>
<name>A0A2T0XEJ1_9BACT</name>
<evidence type="ECO:0000313" key="2">
    <source>
        <dbReference type="Proteomes" id="UP000252733"/>
    </source>
</evidence>
<sequence length="283" mass="31467">MKKSVIYFLVFLLMVPFYSCEKDSGEEPGSIAGMGEASGDIAVTSFDLPEGLSLDGDISGVDLNGDDGVYASVEDKDLLKSWNFGNLFPDYGNGGQWIKLKLTISNNHGTPRTLFFPKGLVFKVNKSDYQHGILLQWTWFVLKAHSSRTIYLNLFCINKGRHGSSSDVQYTMAGIAQSSVMWNLLNRIGWRKINCEHYFNPNEELKSAGGLKSEEDLVAQYEEISELLQDAVWSITNGDGLTAQQIQDIEALPMLEEGTYPEGLKDNGENAPFFFEEYPGAAE</sequence>
<evidence type="ECO:0000313" key="1">
    <source>
        <dbReference type="EMBL" id="RCW36730.1"/>
    </source>
</evidence>